<protein>
    <submittedName>
        <fullName evidence="2">Uncharacterized protein</fullName>
    </submittedName>
</protein>
<dbReference type="AlphaFoldDB" id="W4H1B1"/>
<feature type="compositionally biased region" description="Basic and acidic residues" evidence="1">
    <location>
        <begin position="238"/>
        <end position="272"/>
    </location>
</feature>
<sequence>MATYDDTLMDEFDQPEATSTRASIASMKHTLMDEFDVPATPATSFVSSTPMRYPSLRDTPPTVQPTPCPPPFRHSASASSSASPILTTGSSLYPSIPAPSAVPKYPSFHAYSPPTATTATYATPISDTCTAFSAALPAMAVADASVPTASSSCFPTHAPLVPPVVLDGSCSHYASPPSSPSSSRILDLPPSSQPSPRAMADALKVVHDLEVDEAIDVQHELQTMQSVMHHIDLALRGETPHQIAQRETREAARQERERQRMERQLAQHEQHVQRLASRLAKQPSNVVP</sequence>
<reference evidence="2" key="1">
    <citation type="submission" date="2013-12" db="EMBL/GenBank/DDBJ databases">
        <title>The Genome Sequence of Aphanomyces astaci APO3.</title>
        <authorList>
            <consortium name="The Broad Institute Genomics Platform"/>
            <person name="Russ C."/>
            <person name="Tyler B."/>
            <person name="van West P."/>
            <person name="Dieguez-Uribeondo J."/>
            <person name="Young S.K."/>
            <person name="Zeng Q."/>
            <person name="Gargeya S."/>
            <person name="Fitzgerald M."/>
            <person name="Abouelleil A."/>
            <person name="Alvarado L."/>
            <person name="Chapman S.B."/>
            <person name="Gainer-Dewar J."/>
            <person name="Goldberg J."/>
            <person name="Griggs A."/>
            <person name="Gujja S."/>
            <person name="Hansen M."/>
            <person name="Howarth C."/>
            <person name="Imamovic A."/>
            <person name="Ireland A."/>
            <person name="Larimer J."/>
            <person name="McCowan C."/>
            <person name="Murphy C."/>
            <person name="Pearson M."/>
            <person name="Poon T.W."/>
            <person name="Priest M."/>
            <person name="Roberts A."/>
            <person name="Saif S."/>
            <person name="Shea T."/>
            <person name="Sykes S."/>
            <person name="Wortman J."/>
            <person name="Nusbaum C."/>
            <person name="Birren B."/>
        </authorList>
    </citation>
    <scope>NUCLEOTIDE SEQUENCE [LARGE SCALE GENOMIC DNA]</scope>
    <source>
        <strain evidence="2">APO3</strain>
    </source>
</reference>
<feature type="region of interest" description="Disordered" evidence="1">
    <location>
        <begin position="46"/>
        <end position="83"/>
    </location>
</feature>
<organism evidence="2">
    <name type="scientific">Aphanomyces astaci</name>
    <name type="common">Crayfish plague agent</name>
    <dbReference type="NCBI Taxonomy" id="112090"/>
    <lineage>
        <taxon>Eukaryota</taxon>
        <taxon>Sar</taxon>
        <taxon>Stramenopiles</taxon>
        <taxon>Oomycota</taxon>
        <taxon>Saprolegniomycetes</taxon>
        <taxon>Saprolegniales</taxon>
        <taxon>Verrucalvaceae</taxon>
        <taxon>Aphanomyces</taxon>
    </lineage>
</organism>
<feature type="compositionally biased region" description="Low complexity" evidence="1">
    <location>
        <begin position="172"/>
        <end position="190"/>
    </location>
</feature>
<proteinExistence type="predicted"/>
<evidence type="ECO:0000313" key="2">
    <source>
        <dbReference type="EMBL" id="ETV85800.1"/>
    </source>
</evidence>
<feature type="region of interest" description="Disordered" evidence="1">
    <location>
        <begin position="172"/>
        <end position="196"/>
    </location>
</feature>
<feature type="compositionally biased region" description="Pro residues" evidence="1">
    <location>
        <begin position="62"/>
        <end position="72"/>
    </location>
</feature>
<feature type="region of interest" description="Disordered" evidence="1">
    <location>
        <begin position="238"/>
        <end position="288"/>
    </location>
</feature>
<gene>
    <name evidence="2" type="ORF">H257_02370</name>
</gene>
<accession>W4H1B1</accession>
<evidence type="ECO:0000256" key="1">
    <source>
        <dbReference type="SAM" id="MobiDB-lite"/>
    </source>
</evidence>
<dbReference type="GeneID" id="20804366"/>
<dbReference type="EMBL" id="KI913117">
    <property type="protein sequence ID" value="ETV85800.1"/>
    <property type="molecule type" value="Genomic_DNA"/>
</dbReference>
<dbReference type="VEuPathDB" id="FungiDB:H257_02370"/>
<name>W4H1B1_APHAT</name>
<dbReference type="OrthoDB" id="10297953at2759"/>
<dbReference type="RefSeq" id="XP_009824272.1">
    <property type="nucleotide sequence ID" value="XM_009825970.1"/>
</dbReference>